<dbReference type="InterPro" id="IPR051198">
    <property type="entry name" value="BchE-like"/>
</dbReference>
<dbReference type="PANTHER" id="PTHR43409">
    <property type="entry name" value="ANAEROBIC MAGNESIUM-PROTOPORPHYRIN IX MONOMETHYL ESTER CYCLASE-RELATED"/>
    <property type="match status" value="1"/>
</dbReference>
<keyword evidence="5" id="KW-0411">Iron-sulfur</keyword>
<dbReference type="GO" id="GO:0031419">
    <property type="term" value="F:cobalamin binding"/>
    <property type="evidence" value="ECO:0007669"/>
    <property type="project" value="InterPro"/>
</dbReference>
<dbReference type="Gene3D" id="3.80.30.20">
    <property type="entry name" value="tm_1862 like domain"/>
    <property type="match status" value="1"/>
</dbReference>
<accession>A0A1C3RH75</accession>
<dbReference type="PANTHER" id="PTHR43409:SF16">
    <property type="entry name" value="SLR0320 PROTEIN"/>
    <property type="match status" value="1"/>
</dbReference>
<dbReference type="Proteomes" id="UP000231658">
    <property type="component" value="Unassembled WGS sequence"/>
</dbReference>
<protein>
    <submittedName>
        <fullName evidence="8">Uncharacterized protein</fullName>
    </submittedName>
</protein>
<evidence type="ECO:0000256" key="5">
    <source>
        <dbReference type="ARBA" id="ARBA00023014"/>
    </source>
</evidence>
<evidence type="ECO:0000259" key="6">
    <source>
        <dbReference type="PROSITE" id="PS51332"/>
    </source>
</evidence>
<evidence type="ECO:0000313" key="9">
    <source>
        <dbReference type="Proteomes" id="UP000231658"/>
    </source>
</evidence>
<dbReference type="InterPro" id="IPR034466">
    <property type="entry name" value="Methyltransferase_Class_B"/>
</dbReference>
<evidence type="ECO:0000313" key="8">
    <source>
        <dbReference type="EMBL" id="SCA56641.1"/>
    </source>
</evidence>
<dbReference type="SFLD" id="SFLDG01123">
    <property type="entry name" value="methyltransferase_(Class_B)"/>
    <property type="match status" value="1"/>
</dbReference>
<dbReference type="GO" id="GO:0003824">
    <property type="term" value="F:catalytic activity"/>
    <property type="evidence" value="ECO:0007669"/>
    <property type="project" value="InterPro"/>
</dbReference>
<dbReference type="PROSITE" id="PS51918">
    <property type="entry name" value="RADICAL_SAM"/>
    <property type="match status" value="1"/>
</dbReference>
<dbReference type="GO" id="GO:0046872">
    <property type="term" value="F:metal ion binding"/>
    <property type="evidence" value="ECO:0007669"/>
    <property type="project" value="UniProtKB-KW"/>
</dbReference>
<keyword evidence="9" id="KW-1185">Reference proteome</keyword>
<dbReference type="SFLD" id="SFLDS00029">
    <property type="entry name" value="Radical_SAM"/>
    <property type="match status" value="1"/>
</dbReference>
<dbReference type="OrthoDB" id="9801424at2"/>
<dbReference type="NCBIfam" id="TIGR04072">
    <property type="entry name" value="rSAM_ladder_B12"/>
    <property type="match status" value="1"/>
</dbReference>
<dbReference type="GO" id="GO:0051539">
    <property type="term" value="F:4 iron, 4 sulfur cluster binding"/>
    <property type="evidence" value="ECO:0007669"/>
    <property type="project" value="UniProtKB-KW"/>
</dbReference>
<dbReference type="PROSITE" id="PS51332">
    <property type="entry name" value="B12_BINDING"/>
    <property type="match status" value="1"/>
</dbReference>
<evidence type="ECO:0000256" key="3">
    <source>
        <dbReference type="ARBA" id="ARBA00022723"/>
    </source>
</evidence>
<feature type="domain" description="Radical SAM core" evidence="7">
    <location>
        <begin position="176"/>
        <end position="412"/>
    </location>
</feature>
<feature type="domain" description="B12-binding" evidence="6">
    <location>
        <begin position="7"/>
        <end position="147"/>
    </location>
</feature>
<dbReference type="InterPro" id="IPR006638">
    <property type="entry name" value="Elp3/MiaA/NifB-like_rSAM"/>
</dbReference>
<dbReference type="Pfam" id="PF04055">
    <property type="entry name" value="Radical_SAM"/>
    <property type="match status" value="1"/>
</dbReference>
<dbReference type="SUPFAM" id="SSF102114">
    <property type="entry name" value="Radical SAM enzymes"/>
    <property type="match status" value="1"/>
</dbReference>
<proteinExistence type="predicted"/>
<dbReference type="SFLD" id="SFLDG01082">
    <property type="entry name" value="B12-binding_domain_containing"/>
    <property type="match status" value="1"/>
</dbReference>
<dbReference type="AlphaFoldDB" id="A0A1C3RH75"/>
<comment type="cofactor">
    <cofactor evidence="1">
        <name>[4Fe-4S] cluster</name>
        <dbReference type="ChEBI" id="CHEBI:49883"/>
    </cofactor>
</comment>
<evidence type="ECO:0000259" key="7">
    <source>
        <dbReference type="PROSITE" id="PS51918"/>
    </source>
</evidence>
<evidence type="ECO:0000256" key="4">
    <source>
        <dbReference type="ARBA" id="ARBA00023004"/>
    </source>
</evidence>
<evidence type="ECO:0000256" key="1">
    <source>
        <dbReference type="ARBA" id="ARBA00001966"/>
    </source>
</evidence>
<dbReference type="Gene3D" id="3.40.50.280">
    <property type="entry name" value="Cobalamin-binding domain"/>
    <property type="match status" value="1"/>
</dbReference>
<dbReference type="STRING" id="1867952.MTBPR1_30011"/>
<gene>
    <name evidence="8" type="ORF">MTBPR1_30011</name>
</gene>
<keyword evidence="2" id="KW-0949">S-adenosyl-L-methionine</keyword>
<reference evidence="8 9" key="1">
    <citation type="submission" date="2016-07" db="EMBL/GenBank/DDBJ databases">
        <authorList>
            <person name="Lefevre C.T."/>
        </authorList>
    </citation>
    <scope>NUCLEOTIDE SEQUENCE [LARGE SCALE GENOMIC DNA]</scope>
    <source>
        <strain evidence="8">PR1</strain>
    </source>
</reference>
<dbReference type="EMBL" id="FLYE01000023">
    <property type="protein sequence ID" value="SCA56641.1"/>
    <property type="molecule type" value="Genomic_DNA"/>
</dbReference>
<keyword evidence="3" id="KW-0479">Metal-binding</keyword>
<dbReference type="SMART" id="SM00729">
    <property type="entry name" value="Elp3"/>
    <property type="match status" value="1"/>
</dbReference>
<dbReference type="InterPro" id="IPR007197">
    <property type="entry name" value="rSAM"/>
</dbReference>
<keyword evidence="4" id="KW-0408">Iron</keyword>
<dbReference type="Pfam" id="PF02310">
    <property type="entry name" value="B12-binding"/>
    <property type="match status" value="1"/>
</dbReference>
<dbReference type="InterPro" id="IPR058240">
    <property type="entry name" value="rSAM_sf"/>
</dbReference>
<name>A0A1C3RH75_9PROT</name>
<dbReference type="InterPro" id="IPR023969">
    <property type="entry name" value="CHP04072_B12-bd/rSAM"/>
</dbReference>
<dbReference type="InterPro" id="IPR023404">
    <property type="entry name" value="rSAM_horseshoe"/>
</dbReference>
<dbReference type="InterPro" id="IPR006158">
    <property type="entry name" value="Cobalamin-bd"/>
</dbReference>
<dbReference type="GO" id="GO:0005829">
    <property type="term" value="C:cytosol"/>
    <property type="evidence" value="ECO:0007669"/>
    <property type="project" value="TreeGrafter"/>
</dbReference>
<organism evidence="8 9">
    <name type="scientific">Candidatus Terasakiella magnetica</name>
    <dbReference type="NCBI Taxonomy" id="1867952"/>
    <lineage>
        <taxon>Bacteria</taxon>
        <taxon>Pseudomonadati</taxon>
        <taxon>Pseudomonadota</taxon>
        <taxon>Alphaproteobacteria</taxon>
        <taxon>Rhodospirillales</taxon>
        <taxon>Terasakiellaceae</taxon>
        <taxon>Terasakiella</taxon>
    </lineage>
</organism>
<sequence length="443" mass="49773">MALNCLLISINTVKTPYVVHPLGMAHIAGALKQDGHHVKQYDVLVEDGIEGLPPVFEKHKTDVIGISIRNIDTVDSADPQFFIKAAIKTINEIKQFSAVPIILGGGAFTLFPKLIMEKLDADYGITGEGEQTVCNLVNQIEQGCAPAKGTILQGTAALTDKWLPVSYDERITGYYRKRGGMLNVQTKRGCPFKCDYCSYPTLEGNKFRYRDPKEVVDEVERLKKDYGCKYLFFTDSVFNDHKERYLEICEELIRRENKTPWCAYFRPSHLNIDAMSIMKRSGLHAMEFGTDASSDATLRGMHKAFQMEDVYQTHQLVRDFDVPSAHFIIFGGPEETPDTLQEGLGNLKKLEGAAIFGFSGIRILPNAPIQKRAINEGIIQNKDDLLEPVFYFSPKIERSLMEGKIKEAWSPEPTKIFPVSDSLNSIDDMHKAGLTGPLWDKLL</sequence>
<dbReference type="CDD" id="cd01335">
    <property type="entry name" value="Radical_SAM"/>
    <property type="match status" value="1"/>
</dbReference>
<evidence type="ECO:0000256" key="2">
    <source>
        <dbReference type="ARBA" id="ARBA00022691"/>
    </source>
</evidence>
<dbReference type="RefSeq" id="WP_069188733.1">
    <property type="nucleotide sequence ID" value="NZ_FLYE01000023.1"/>
</dbReference>